<keyword evidence="1" id="KW-0812">Transmembrane</keyword>
<proteinExistence type="predicted"/>
<dbReference type="RefSeq" id="WP_229973315.1">
    <property type="nucleotide sequence ID" value="NZ_CP087133.1"/>
</dbReference>
<dbReference type="Proteomes" id="UP001270053">
    <property type="component" value="Unassembled WGS sequence"/>
</dbReference>
<evidence type="ECO:0000313" key="5">
    <source>
        <dbReference type="Proteomes" id="UP001278738"/>
    </source>
</evidence>
<name>A0AAJ2SD23_9FLAO</name>
<feature type="transmembrane region" description="Helical" evidence="1">
    <location>
        <begin position="77"/>
        <end position="99"/>
    </location>
</feature>
<reference evidence="3 5" key="1">
    <citation type="submission" date="2023-11" db="EMBL/GenBank/DDBJ databases">
        <title>Unpublished Manusciprt.</title>
        <authorList>
            <person name="Saticioglu I.B."/>
            <person name="Ay H."/>
            <person name="Ajmi N."/>
            <person name="Altun S."/>
            <person name="Duman M."/>
        </authorList>
    </citation>
    <scope>NUCLEOTIDE SEQUENCE</scope>
    <source>
        <strain evidence="2 5">Fl-33</strain>
        <strain evidence="3">Fl-77</strain>
    </source>
</reference>
<evidence type="ECO:0000313" key="4">
    <source>
        <dbReference type="Proteomes" id="UP001270053"/>
    </source>
</evidence>
<evidence type="ECO:0000256" key="1">
    <source>
        <dbReference type="SAM" id="Phobius"/>
    </source>
</evidence>
<dbReference type="AlphaFoldDB" id="A0AAJ2SD23"/>
<keyword evidence="5" id="KW-1185">Reference proteome</keyword>
<gene>
    <name evidence="2" type="ORF">SGQ18_07635</name>
    <name evidence="3" type="ORF">SGQ44_14240</name>
</gene>
<dbReference type="EMBL" id="JAWXVH010000008">
    <property type="protein sequence ID" value="MDX6186919.1"/>
    <property type="molecule type" value="Genomic_DNA"/>
</dbReference>
<dbReference type="Proteomes" id="UP001278738">
    <property type="component" value="Unassembled WGS sequence"/>
</dbReference>
<organism evidence="3 4">
    <name type="scientific">Flavobacterium flavipigmentatum</name>
    <dbReference type="NCBI Taxonomy" id="2893884"/>
    <lineage>
        <taxon>Bacteria</taxon>
        <taxon>Pseudomonadati</taxon>
        <taxon>Bacteroidota</taxon>
        <taxon>Flavobacteriia</taxon>
        <taxon>Flavobacteriales</taxon>
        <taxon>Flavobacteriaceae</taxon>
        <taxon>Flavobacterium</taxon>
    </lineage>
</organism>
<accession>A0AAJ2SD23</accession>
<evidence type="ECO:0000313" key="3">
    <source>
        <dbReference type="EMBL" id="MDX6186919.1"/>
    </source>
</evidence>
<evidence type="ECO:0000313" key="2">
    <source>
        <dbReference type="EMBL" id="MDX6182026.1"/>
    </source>
</evidence>
<protein>
    <submittedName>
        <fullName evidence="3">Uncharacterized protein</fullName>
    </submittedName>
</protein>
<keyword evidence="1" id="KW-1133">Transmembrane helix</keyword>
<comment type="caution">
    <text evidence="3">The sequence shown here is derived from an EMBL/GenBank/DDBJ whole genome shotgun (WGS) entry which is preliminary data.</text>
</comment>
<dbReference type="EMBL" id="JAWXVG010000002">
    <property type="protein sequence ID" value="MDX6182026.1"/>
    <property type="molecule type" value="Genomic_DNA"/>
</dbReference>
<sequence length="103" mass="11024">MAPDWHRDGAGTLFADKVDTAQSLANYTGMFLQEARAEFNHNSYRYENVLSGGETFNNLPKHVSSGEYGPSKDSKDVAMAVGILALPALGVTGGLTWAFGSIL</sequence>
<keyword evidence="1" id="KW-0472">Membrane</keyword>